<dbReference type="Proteomes" id="UP000054485">
    <property type="component" value="Unassembled WGS sequence"/>
</dbReference>
<accession>A0A0D0ANX1</accession>
<evidence type="ECO:0000313" key="2">
    <source>
        <dbReference type="Proteomes" id="UP000054485"/>
    </source>
</evidence>
<dbReference type="OrthoDB" id="2703225at2759"/>
<gene>
    <name evidence="1" type="ORF">CY34DRAFT_320267</name>
</gene>
<reference evidence="2" key="2">
    <citation type="submission" date="2015-01" db="EMBL/GenBank/DDBJ databases">
        <title>Evolutionary Origins and Diversification of the Mycorrhizal Mutualists.</title>
        <authorList>
            <consortium name="DOE Joint Genome Institute"/>
            <consortium name="Mycorrhizal Genomics Consortium"/>
            <person name="Kohler A."/>
            <person name="Kuo A."/>
            <person name="Nagy L.G."/>
            <person name="Floudas D."/>
            <person name="Copeland A."/>
            <person name="Barry K.W."/>
            <person name="Cichocki N."/>
            <person name="Veneault-Fourrey C."/>
            <person name="LaButti K."/>
            <person name="Lindquist E.A."/>
            <person name="Lipzen A."/>
            <person name="Lundell T."/>
            <person name="Morin E."/>
            <person name="Murat C."/>
            <person name="Riley R."/>
            <person name="Ohm R."/>
            <person name="Sun H."/>
            <person name="Tunlid A."/>
            <person name="Henrissat B."/>
            <person name="Grigoriev I.V."/>
            <person name="Hibbett D.S."/>
            <person name="Martin F."/>
        </authorList>
    </citation>
    <scope>NUCLEOTIDE SEQUENCE [LARGE SCALE GENOMIC DNA]</scope>
    <source>
        <strain evidence="2">UH-Slu-Lm8-n1</strain>
    </source>
</reference>
<name>A0A0D0ANX1_9AGAM</name>
<dbReference type="InParanoid" id="A0A0D0ANX1"/>
<dbReference type="HOGENOM" id="CLU_2348087_0_0_1"/>
<keyword evidence="2" id="KW-1185">Reference proteome</keyword>
<evidence type="ECO:0000313" key="1">
    <source>
        <dbReference type="EMBL" id="KIK39724.1"/>
    </source>
</evidence>
<dbReference type="EMBL" id="KN835331">
    <property type="protein sequence ID" value="KIK39724.1"/>
    <property type="molecule type" value="Genomic_DNA"/>
</dbReference>
<protein>
    <submittedName>
        <fullName evidence="1">Uncharacterized protein</fullName>
    </submittedName>
</protein>
<reference evidence="1 2" key="1">
    <citation type="submission" date="2014-04" db="EMBL/GenBank/DDBJ databases">
        <authorList>
            <consortium name="DOE Joint Genome Institute"/>
            <person name="Kuo A."/>
            <person name="Ruytinx J."/>
            <person name="Rineau F."/>
            <person name="Colpaert J."/>
            <person name="Kohler A."/>
            <person name="Nagy L.G."/>
            <person name="Floudas D."/>
            <person name="Copeland A."/>
            <person name="Barry K.W."/>
            <person name="Cichocki N."/>
            <person name="Veneault-Fourrey C."/>
            <person name="LaButti K."/>
            <person name="Lindquist E.A."/>
            <person name="Lipzen A."/>
            <person name="Lundell T."/>
            <person name="Morin E."/>
            <person name="Murat C."/>
            <person name="Sun H."/>
            <person name="Tunlid A."/>
            <person name="Henrissat B."/>
            <person name="Grigoriev I.V."/>
            <person name="Hibbett D.S."/>
            <person name="Martin F."/>
            <person name="Nordberg H.P."/>
            <person name="Cantor M.N."/>
            <person name="Hua S.X."/>
        </authorList>
    </citation>
    <scope>NUCLEOTIDE SEQUENCE [LARGE SCALE GENOMIC DNA]</scope>
    <source>
        <strain evidence="1 2">UH-Slu-Lm8-n1</strain>
    </source>
</reference>
<proteinExistence type="predicted"/>
<dbReference type="AlphaFoldDB" id="A0A0D0ANX1"/>
<sequence>MTDFVHKFGVAEGHCHHRCMAHGTRAPSGHSGRLATRMKKKKEVKYLLRLSRPTTVSTRRDGYVVVPERTKILSDLQVFVASYFDIISLMERFAAGE</sequence>
<organism evidence="1 2">
    <name type="scientific">Suillus luteus UH-Slu-Lm8-n1</name>
    <dbReference type="NCBI Taxonomy" id="930992"/>
    <lineage>
        <taxon>Eukaryota</taxon>
        <taxon>Fungi</taxon>
        <taxon>Dikarya</taxon>
        <taxon>Basidiomycota</taxon>
        <taxon>Agaricomycotina</taxon>
        <taxon>Agaricomycetes</taxon>
        <taxon>Agaricomycetidae</taxon>
        <taxon>Boletales</taxon>
        <taxon>Suillineae</taxon>
        <taxon>Suillaceae</taxon>
        <taxon>Suillus</taxon>
    </lineage>
</organism>